<keyword evidence="2" id="KW-1185">Reference proteome</keyword>
<proteinExistence type="predicted"/>
<evidence type="ECO:0000313" key="1">
    <source>
        <dbReference type="EMBL" id="MFH6601930.1"/>
    </source>
</evidence>
<reference evidence="1" key="1">
    <citation type="submission" date="2024-09" db="EMBL/GenBank/DDBJ databases">
        <authorList>
            <person name="Liu J."/>
        </authorList>
    </citation>
    <scope>NUCLEOTIDE SEQUENCE</scope>
    <source>
        <strain evidence="1">NBU2967</strain>
    </source>
</reference>
<gene>
    <name evidence="1" type="ORF">ACEZ3G_00465</name>
</gene>
<organism evidence="1 2">
    <name type="scientific">Meishania litoralis</name>
    <dbReference type="NCBI Taxonomy" id="3434685"/>
    <lineage>
        <taxon>Bacteria</taxon>
        <taxon>Pseudomonadati</taxon>
        <taxon>Bacteroidota</taxon>
        <taxon>Flavobacteriia</taxon>
        <taxon>Flavobacteriales</taxon>
        <taxon>Flavobacteriaceae</taxon>
        <taxon>Meishania</taxon>
    </lineage>
</organism>
<evidence type="ECO:0000313" key="2">
    <source>
        <dbReference type="Proteomes" id="UP001595191"/>
    </source>
</evidence>
<accession>A0ACC7LG39</accession>
<name>A0ACC7LG39_9FLAO</name>
<dbReference type="Proteomes" id="UP001595191">
    <property type="component" value="Unassembled WGS sequence"/>
</dbReference>
<dbReference type="EMBL" id="JBHFPV010000001">
    <property type="protein sequence ID" value="MFH6601930.1"/>
    <property type="molecule type" value="Genomic_DNA"/>
</dbReference>
<protein>
    <submittedName>
        <fullName evidence="1">TonB-dependent receptor plug domain-containing protein</fullName>
    </submittedName>
</protein>
<keyword evidence="1" id="KW-0675">Receptor</keyword>
<comment type="caution">
    <text evidence="1">The sequence shown here is derived from an EMBL/GenBank/DDBJ whole genome shotgun (WGS) entry which is preliminary data.</text>
</comment>
<sequence length="848" mass="95483">MKTLYKFVGIAIVCLFALQAFKRIPQENILLQNIISKLLIYNTNEGPEKTYLHTDKDFYTNGETIWFKTYLVDGITHTKSDKSKVIYVELVNPQDSIIAKRKLYVNTLGASGDIELDNDIPQGNYYLRAYTKYMLNENEPVIFQKKIPIVVQRIRTNVVLDGLTGTNLKNNTVQDAHLSKSFGKPHVRFFPEGGQLVEGINTILGIEVSDTKGNGIALKGYIEDGKGNKVKPFESQEFGLGKVNFRPEPNTDYYASVVLNGVEEKFPLPRAEDIGYGLSIKNRGDHLLLQVSSNTEEGVAGTLLIGHLRGKLIFNRVGKTADKQSYGVKLFNKELLDGVAQFTLFGPNGEPVCERLTFVDNPYNDVKLSLSTNDNIYGAREKVDLNMLLTNSNGVPLSGELSLGVVTKNSQLNSLTYNDDIRSWLLLDSDLGGSIPDPDFFFADNSEKRKYLLDALMLTHGWRRFVWVDMLDKKTNKVLEYRPEKGIMISGKTTKFNEEFVPKKAMASMTLFGKGLVHDEQQTNDEGMFSFGPYIFADSISGIVQAFDSLAKRKFKQKHYSIFLDSPWPKVNVKNNKQEKLDRRTLIYNTEYLKESYQKKVADFKYDPRVTHLNEVVVTDKKKTRRAIINEIYDAEQTSGLFSRRVYRDSIPGSGVLSAMDLLARMPGVWITGTFPDQRVILPGGPKSLNAGSNPLVLIDGMQTDISLLKTLRAPEISFIDVVWGSDTALWGSRGAGGVIAIYTERGYSFDKEDVAVPGIVNFEIPGFYKVREFYTPNYAEHKPEYEKPDYRTTLFWQPNLKIDKDGKTSIDFYTGDSPGSYLVKVEGMTDDGRPVSGLHSIEIHEPN</sequence>